<comment type="cofactor">
    <cofactor evidence="1">
        <name>FMN</name>
        <dbReference type="ChEBI" id="CHEBI:58210"/>
    </cofactor>
</comment>
<evidence type="ECO:0000256" key="5">
    <source>
        <dbReference type="ARBA" id="ARBA00024042"/>
    </source>
</evidence>
<evidence type="ECO:0000313" key="10">
    <source>
        <dbReference type="Proteomes" id="UP000199503"/>
    </source>
</evidence>
<evidence type="ECO:0000313" key="9">
    <source>
        <dbReference type="EMBL" id="SEP94789.1"/>
    </source>
</evidence>
<keyword evidence="4" id="KW-0560">Oxidoreductase</keyword>
<dbReference type="PANTHER" id="PTHR10578:SF107">
    <property type="entry name" value="2-HYDROXYACID OXIDASE 1"/>
    <property type="match status" value="1"/>
</dbReference>
<evidence type="ECO:0000256" key="2">
    <source>
        <dbReference type="ARBA" id="ARBA00022630"/>
    </source>
</evidence>
<dbReference type="InterPro" id="IPR013785">
    <property type="entry name" value="Aldolase_TIM"/>
</dbReference>
<dbReference type="InterPro" id="IPR008259">
    <property type="entry name" value="FMN_hydac_DH_AS"/>
</dbReference>
<dbReference type="FunFam" id="3.20.20.70:FF:000029">
    <property type="entry name" value="L-lactate dehydrogenase"/>
    <property type="match status" value="1"/>
</dbReference>
<dbReference type="InterPro" id="IPR012133">
    <property type="entry name" value="Alpha-hydoxy_acid_DH_FMN"/>
</dbReference>
<evidence type="ECO:0000256" key="1">
    <source>
        <dbReference type="ARBA" id="ARBA00001917"/>
    </source>
</evidence>
<evidence type="ECO:0000256" key="6">
    <source>
        <dbReference type="PIRSR" id="PIRSR000138-1"/>
    </source>
</evidence>
<feature type="binding site" evidence="7">
    <location>
        <position position="262"/>
    </location>
    <ligand>
        <name>glyoxylate</name>
        <dbReference type="ChEBI" id="CHEBI:36655"/>
    </ligand>
</feature>
<name>A0A1H9C0U3_9PSEU</name>
<feature type="binding site" evidence="7">
    <location>
        <position position="257"/>
    </location>
    <ligand>
        <name>FMN</name>
        <dbReference type="ChEBI" id="CHEBI:58210"/>
    </ligand>
</feature>
<dbReference type="PANTHER" id="PTHR10578">
    <property type="entry name" value="S -2-HYDROXY-ACID OXIDASE-RELATED"/>
    <property type="match status" value="1"/>
</dbReference>
<dbReference type="SUPFAM" id="SSF51395">
    <property type="entry name" value="FMN-linked oxidoreductases"/>
    <property type="match status" value="1"/>
</dbReference>
<feature type="binding site" evidence="7">
    <location>
        <position position="259"/>
    </location>
    <ligand>
        <name>glyoxylate</name>
        <dbReference type="ChEBI" id="CHEBI:36655"/>
    </ligand>
</feature>
<dbReference type="RefSeq" id="WP_089909331.1">
    <property type="nucleotide sequence ID" value="NZ_FOFV01000001.1"/>
</dbReference>
<gene>
    <name evidence="9" type="ORF">SAMN04488000_101767</name>
</gene>
<feature type="binding site" evidence="7">
    <location>
        <position position="235"/>
    </location>
    <ligand>
        <name>FMN</name>
        <dbReference type="ChEBI" id="CHEBI:58210"/>
    </ligand>
</feature>
<keyword evidence="10" id="KW-1185">Reference proteome</keyword>
<comment type="similarity">
    <text evidence="5">Belongs to the FMN-dependent alpha-hydroxy acid dehydrogenase family.</text>
</comment>
<proteinExistence type="inferred from homology"/>
<organism evidence="9 10">
    <name type="scientific">Lentzea albida</name>
    <dbReference type="NCBI Taxonomy" id="65499"/>
    <lineage>
        <taxon>Bacteria</taxon>
        <taxon>Bacillati</taxon>
        <taxon>Actinomycetota</taxon>
        <taxon>Actinomycetes</taxon>
        <taxon>Pseudonocardiales</taxon>
        <taxon>Pseudonocardiaceae</taxon>
        <taxon>Lentzea</taxon>
    </lineage>
</organism>
<evidence type="ECO:0000256" key="3">
    <source>
        <dbReference type="ARBA" id="ARBA00022643"/>
    </source>
</evidence>
<dbReference type="OrthoDB" id="9770452at2"/>
<keyword evidence="2 7" id="KW-0285">Flavoprotein</keyword>
<dbReference type="PROSITE" id="PS51349">
    <property type="entry name" value="FMN_HYDROXY_ACID_DH_2"/>
    <property type="match status" value="1"/>
</dbReference>
<feature type="binding site" evidence="7">
    <location>
        <position position="133"/>
    </location>
    <ligand>
        <name>glyoxylate</name>
        <dbReference type="ChEBI" id="CHEBI:36655"/>
    </ligand>
</feature>
<dbReference type="InterPro" id="IPR037396">
    <property type="entry name" value="FMN_HAD"/>
</dbReference>
<feature type="binding site" evidence="7">
    <location>
        <begin position="290"/>
        <end position="294"/>
    </location>
    <ligand>
        <name>FMN</name>
        <dbReference type="ChEBI" id="CHEBI:58210"/>
    </ligand>
</feature>
<dbReference type="GO" id="GO:0010181">
    <property type="term" value="F:FMN binding"/>
    <property type="evidence" value="ECO:0007669"/>
    <property type="project" value="InterPro"/>
</dbReference>
<feature type="binding site" evidence="7">
    <location>
        <position position="159"/>
    </location>
    <ligand>
        <name>FMN</name>
        <dbReference type="ChEBI" id="CHEBI:58210"/>
    </ligand>
</feature>
<dbReference type="EMBL" id="FOFV01000001">
    <property type="protein sequence ID" value="SEP94789.1"/>
    <property type="molecule type" value="Genomic_DNA"/>
</dbReference>
<dbReference type="AlphaFoldDB" id="A0A1H9C0U3"/>
<evidence type="ECO:0000256" key="4">
    <source>
        <dbReference type="ARBA" id="ARBA00023002"/>
    </source>
</evidence>
<dbReference type="PIRSF" id="PIRSF000138">
    <property type="entry name" value="Al-hdrx_acd_dh"/>
    <property type="match status" value="1"/>
</dbReference>
<dbReference type="PROSITE" id="PS00557">
    <property type="entry name" value="FMN_HYDROXY_ACID_DH_1"/>
    <property type="match status" value="1"/>
</dbReference>
<feature type="active site" description="Proton acceptor" evidence="6">
    <location>
        <position position="259"/>
    </location>
</feature>
<sequence length="368" mass="38488">MTTTAASAVCLADLATAARSVTPDDVWDFVEGGSGAELSLVANRAALDDVYLVPRVLRDVSRPHASRVLLGTSTTMPVVVAPMAYQRLLHPDGELAAARAARSAGIPFTVPMLSSVAVEEVARSEADLWFQLYWLRDRAMTVDLLARAEAAGCRAIVLTVDVPLMGRRLRDLRNGFTLPRDVVAAHFPDAAATTQLQRAGTSAVAEHTRDAFDPSLSWSDIDWLRSATELPIVLKGLLAPQDAARAARTGVDAVVVSNHGGRQLDGALPGIRALPAVRDAVDDSCDVLLDGGIRSGVDVVKALALGASGVLVGRPVLHGLALDGTRGVEDALALLRAELDHALALAGCRDLGDAAGLATTTGTRGPGW</sequence>
<dbReference type="CDD" id="cd02809">
    <property type="entry name" value="alpha_hydroxyacid_oxid_FMN"/>
    <property type="match status" value="1"/>
</dbReference>
<protein>
    <submittedName>
        <fullName evidence="9">4-hydroxymandelate oxidase</fullName>
    </submittedName>
</protein>
<feature type="domain" description="FMN hydroxy acid dehydrogenase" evidence="8">
    <location>
        <begin position="3"/>
        <end position="364"/>
    </location>
</feature>
<dbReference type="Proteomes" id="UP000199503">
    <property type="component" value="Unassembled WGS sequence"/>
</dbReference>
<dbReference type="Pfam" id="PF01070">
    <property type="entry name" value="FMN_dh"/>
    <property type="match status" value="1"/>
</dbReference>
<keyword evidence="3 7" id="KW-0288">FMN</keyword>
<dbReference type="GO" id="GO:0016614">
    <property type="term" value="F:oxidoreductase activity, acting on CH-OH group of donors"/>
    <property type="evidence" value="ECO:0007669"/>
    <property type="project" value="UniProtKB-ARBA"/>
</dbReference>
<evidence type="ECO:0000256" key="7">
    <source>
        <dbReference type="PIRSR" id="PIRSR000138-2"/>
    </source>
</evidence>
<feature type="binding site" evidence="7">
    <location>
        <position position="131"/>
    </location>
    <ligand>
        <name>FMN</name>
        <dbReference type="ChEBI" id="CHEBI:58210"/>
    </ligand>
</feature>
<dbReference type="STRING" id="65499.SAMN04488000_101767"/>
<reference evidence="10" key="1">
    <citation type="submission" date="2016-10" db="EMBL/GenBank/DDBJ databases">
        <authorList>
            <person name="Varghese N."/>
            <person name="Submissions S."/>
        </authorList>
    </citation>
    <scope>NUCLEOTIDE SEQUENCE [LARGE SCALE GENOMIC DNA]</scope>
    <source>
        <strain evidence="10">DSM 44437</strain>
    </source>
</reference>
<dbReference type="Gene3D" id="3.20.20.70">
    <property type="entry name" value="Aldolase class I"/>
    <property type="match status" value="1"/>
</dbReference>
<feature type="binding site" evidence="7">
    <location>
        <begin position="82"/>
        <end position="84"/>
    </location>
    <ligand>
        <name>FMN</name>
        <dbReference type="ChEBI" id="CHEBI:58210"/>
    </ligand>
</feature>
<evidence type="ECO:0000259" key="8">
    <source>
        <dbReference type="PROSITE" id="PS51349"/>
    </source>
</evidence>
<dbReference type="InterPro" id="IPR000262">
    <property type="entry name" value="FMN-dep_DH"/>
</dbReference>
<feature type="binding site" evidence="7">
    <location>
        <begin position="313"/>
        <end position="314"/>
    </location>
    <ligand>
        <name>FMN</name>
        <dbReference type="ChEBI" id="CHEBI:58210"/>
    </ligand>
</feature>
<feature type="binding site" evidence="7">
    <location>
        <position position="168"/>
    </location>
    <ligand>
        <name>glyoxylate</name>
        <dbReference type="ChEBI" id="CHEBI:36655"/>
    </ligand>
</feature>
<accession>A0A1H9C0U3</accession>